<keyword evidence="2" id="KW-1185">Reference proteome</keyword>
<evidence type="ECO:0000313" key="2">
    <source>
        <dbReference type="Proteomes" id="UP001186974"/>
    </source>
</evidence>
<evidence type="ECO:0000313" key="1">
    <source>
        <dbReference type="EMBL" id="KAK3045599.1"/>
    </source>
</evidence>
<protein>
    <submittedName>
        <fullName evidence="1">Uncharacterized protein</fullName>
    </submittedName>
</protein>
<name>A0ACC3CWP6_9PEZI</name>
<proteinExistence type="predicted"/>
<dbReference type="Proteomes" id="UP001186974">
    <property type="component" value="Unassembled WGS sequence"/>
</dbReference>
<organism evidence="1 2">
    <name type="scientific">Coniosporium uncinatum</name>
    <dbReference type="NCBI Taxonomy" id="93489"/>
    <lineage>
        <taxon>Eukaryota</taxon>
        <taxon>Fungi</taxon>
        <taxon>Dikarya</taxon>
        <taxon>Ascomycota</taxon>
        <taxon>Pezizomycotina</taxon>
        <taxon>Dothideomycetes</taxon>
        <taxon>Dothideomycetes incertae sedis</taxon>
        <taxon>Coniosporium</taxon>
    </lineage>
</organism>
<gene>
    <name evidence="1" type="ORF">LTS18_013678</name>
</gene>
<sequence length="363" mass="40645">MVFGHGDGYEILRPIYRHLDFNLSVQDFLLRELSQWRHTLGLGLITPMLVMSRMKVADSVLPILPLLFFAASPDTLDTPSWPPSAALSFALLPYLRGAYNAYYEKVWGAKMQKWLSEIQPRAGTDDENANGGNRDLMPEEGDGIIDINIEVVEEIIDEEEEVLNEQQQGQDQDQRDQDQRDQDQQNQDQHDQEQQVQQQGGIAHPLHAPPLDEAAPAPQVRDNRNIDAAMVAALQNNDRQGNGNDNGGEGHGFNISLSGATNQVLGALAFPTIAALMGELLKLTLPKAWVTMPFNKLPFGGRLAVRPTGLLQQKWGRTLVGGCMFVALKDALMIYVRWKMARNHRFRRVLDYDRSKRAATRAA</sequence>
<dbReference type="EMBL" id="JAWDJW010010590">
    <property type="protein sequence ID" value="KAK3045599.1"/>
    <property type="molecule type" value="Genomic_DNA"/>
</dbReference>
<comment type="caution">
    <text evidence="1">The sequence shown here is derived from an EMBL/GenBank/DDBJ whole genome shotgun (WGS) entry which is preliminary data.</text>
</comment>
<reference evidence="1" key="1">
    <citation type="submission" date="2024-09" db="EMBL/GenBank/DDBJ databases">
        <title>Black Yeasts Isolated from many extreme environments.</title>
        <authorList>
            <person name="Coleine C."/>
            <person name="Stajich J.E."/>
            <person name="Selbmann L."/>
        </authorList>
    </citation>
    <scope>NUCLEOTIDE SEQUENCE</scope>
    <source>
        <strain evidence="1">CCFEE 5737</strain>
    </source>
</reference>
<accession>A0ACC3CWP6</accession>